<evidence type="ECO:0000256" key="2">
    <source>
        <dbReference type="SAM" id="Phobius"/>
    </source>
</evidence>
<dbReference type="Proteomes" id="UP000029033">
    <property type="component" value="Unassembled WGS sequence"/>
</dbReference>
<reference evidence="3 4" key="1">
    <citation type="submission" date="2014-03" db="EMBL/GenBank/DDBJ databases">
        <title>Genomics of Bifidobacteria.</title>
        <authorList>
            <person name="Ventura M."/>
            <person name="Milani C."/>
            <person name="Lugli G.A."/>
        </authorList>
    </citation>
    <scope>NUCLEOTIDE SEQUENCE [LARGE SCALE GENOMIC DNA]</scope>
    <source>
        <strain evidence="3 4">LMG 21589</strain>
    </source>
</reference>
<feature type="region of interest" description="Disordered" evidence="1">
    <location>
        <begin position="209"/>
        <end position="262"/>
    </location>
</feature>
<dbReference type="AlphaFoldDB" id="A0A087DEI7"/>
<sequence length="262" mass="26977">MLPIVLGFVAGLVLGALAFVLLKGGLLGLGVGAVVAVLGYVAVSALAERPRRIGDMAAELVPDGEAALRAIDEATARVASIGELSSRIIDRRVNGEAADFIAATNALIRYVNTDPHAYQTLRHYINVYGAQTESLLKGYLDVERSGVGPQIAKARDEAIEALQALEMTAAGELQRAVAAKTLALSADSEAIVRLASMDGYVMPDKPAVGAADAEADQAGGHAADGPDAPPAVREDAPGALPPRQPSRQPSSPSGASQKGARR</sequence>
<dbReference type="eggNOG" id="ENOG5031G9B">
    <property type="taxonomic scope" value="Bacteria"/>
</dbReference>
<keyword evidence="2" id="KW-0812">Transmembrane</keyword>
<feature type="transmembrane region" description="Helical" evidence="2">
    <location>
        <begin position="28"/>
        <end position="47"/>
    </location>
</feature>
<dbReference type="RefSeq" id="WP_161787664.1">
    <property type="nucleotide sequence ID" value="NZ_CAUPKV010000013.1"/>
</dbReference>
<keyword evidence="2" id="KW-1133">Transmembrane helix</keyword>
<evidence type="ECO:0000313" key="3">
    <source>
        <dbReference type="EMBL" id="KFI93937.1"/>
    </source>
</evidence>
<keyword evidence="2" id="KW-0472">Membrane</keyword>
<name>A0A087DEI7_9BIFI</name>
<protein>
    <recommendedName>
        <fullName evidence="5">5-bromo-4-chloroindolyl phosphate hydrolysis protein</fullName>
    </recommendedName>
</protein>
<dbReference type="EMBL" id="JGZO01000011">
    <property type="protein sequence ID" value="KFI93937.1"/>
    <property type="molecule type" value="Genomic_DNA"/>
</dbReference>
<feature type="compositionally biased region" description="Low complexity" evidence="1">
    <location>
        <begin position="209"/>
        <end position="226"/>
    </location>
</feature>
<evidence type="ECO:0008006" key="5">
    <source>
        <dbReference type="Google" id="ProtNLM"/>
    </source>
</evidence>
<evidence type="ECO:0000256" key="1">
    <source>
        <dbReference type="SAM" id="MobiDB-lite"/>
    </source>
</evidence>
<accession>A0A087DEI7</accession>
<dbReference type="GeneID" id="85167130"/>
<comment type="caution">
    <text evidence="3">The sequence shown here is derived from an EMBL/GenBank/DDBJ whole genome shotgun (WGS) entry which is preliminary data.</text>
</comment>
<dbReference type="STRING" id="158787.BSCA_2315"/>
<organism evidence="3 4">
    <name type="scientific">Bifidobacterium scardovii</name>
    <dbReference type="NCBI Taxonomy" id="158787"/>
    <lineage>
        <taxon>Bacteria</taxon>
        <taxon>Bacillati</taxon>
        <taxon>Actinomycetota</taxon>
        <taxon>Actinomycetes</taxon>
        <taxon>Bifidobacteriales</taxon>
        <taxon>Bifidobacteriaceae</taxon>
        <taxon>Bifidobacterium</taxon>
    </lineage>
</organism>
<evidence type="ECO:0000313" key="4">
    <source>
        <dbReference type="Proteomes" id="UP000029033"/>
    </source>
</evidence>
<gene>
    <name evidence="3" type="ORF">BSCA_2315</name>
</gene>
<keyword evidence="4" id="KW-1185">Reference proteome</keyword>
<proteinExistence type="predicted"/>